<dbReference type="SUPFAM" id="SSF50965">
    <property type="entry name" value="Galactose oxidase, central domain"/>
    <property type="match status" value="1"/>
</dbReference>
<keyword evidence="2" id="KW-0677">Repeat</keyword>
<evidence type="ECO:0000313" key="4">
    <source>
        <dbReference type="Proteomes" id="UP000887568"/>
    </source>
</evidence>
<dbReference type="PANTHER" id="PTHR46093:SF3">
    <property type="entry name" value="ACYL-COA-BINDING DOMAIN-CONTAINING PROTEIN 4"/>
    <property type="match status" value="1"/>
</dbReference>
<dbReference type="Pfam" id="PF24681">
    <property type="entry name" value="Kelch_KLHDC2_KLHL20_DRC7"/>
    <property type="match status" value="1"/>
</dbReference>
<name>A0A914AFZ8_PATMI</name>
<dbReference type="Proteomes" id="UP000887568">
    <property type="component" value="Unplaced"/>
</dbReference>
<dbReference type="InterPro" id="IPR011043">
    <property type="entry name" value="Gal_Oxase/kelch_b-propeller"/>
</dbReference>
<dbReference type="InterPro" id="IPR015915">
    <property type="entry name" value="Kelch-typ_b-propeller"/>
</dbReference>
<keyword evidence="4" id="KW-1185">Reference proteome</keyword>
<keyword evidence="1" id="KW-0880">Kelch repeat</keyword>
<evidence type="ECO:0000256" key="1">
    <source>
        <dbReference type="ARBA" id="ARBA00022441"/>
    </source>
</evidence>
<dbReference type="EnsemblMetazoa" id="XM_038206371.1">
    <property type="protein sequence ID" value="XP_038062299.1"/>
    <property type="gene ID" value="LOC119732722"/>
</dbReference>
<dbReference type="AlphaFoldDB" id="A0A914AFZ8"/>
<reference evidence="3" key="1">
    <citation type="submission" date="2022-11" db="UniProtKB">
        <authorList>
            <consortium name="EnsemblMetazoa"/>
        </authorList>
    </citation>
    <scope>IDENTIFICATION</scope>
</reference>
<dbReference type="OMA" id="PEVAGQW"/>
<evidence type="ECO:0000256" key="2">
    <source>
        <dbReference type="ARBA" id="ARBA00022737"/>
    </source>
</evidence>
<proteinExistence type="predicted"/>
<dbReference type="RefSeq" id="XP_038062299.1">
    <property type="nucleotide sequence ID" value="XM_038206371.1"/>
</dbReference>
<evidence type="ECO:0008006" key="5">
    <source>
        <dbReference type="Google" id="ProtNLM"/>
    </source>
</evidence>
<dbReference type="OrthoDB" id="10251809at2759"/>
<dbReference type="Gene3D" id="2.120.10.80">
    <property type="entry name" value="Kelch-type beta propeller"/>
    <property type="match status" value="2"/>
</dbReference>
<evidence type="ECO:0000313" key="3">
    <source>
        <dbReference type="EnsemblMetazoa" id="XP_038062299.1"/>
    </source>
</evidence>
<dbReference type="GeneID" id="119732722"/>
<organism evidence="3 4">
    <name type="scientific">Patiria miniata</name>
    <name type="common">Bat star</name>
    <name type="synonym">Asterina miniata</name>
    <dbReference type="NCBI Taxonomy" id="46514"/>
    <lineage>
        <taxon>Eukaryota</taxon>
        <taxon>Metazoa</taxon>
        <taxon>Echinodermata</taxon>
        <taxon>Eleutherozoa</taxon>
        <taxon>Asterozoa</taxon>
        <taxon>Asteroidea</taxon>
        <taxon>Valvatacea</taxon>
        <taxon>Valvatida</taxon>
        <taxon>Asterinidae</taxon>
        <taxon>Patiria</taxon>
    </lineage>
</organism>
<sequence>MVLQCTKVDISGVVLPSRTNHASAFWDGKFFVHGGNGDSKYDKCLGDFWVLDTVGMTWSQPETSGEGPGPRCHHSMDVIQGKLWIFGGWTGKRRCNFLHSLDLATWQWTDCTPIMSAVDTHSSHASTVLDDHTILVVGRGETGTHAKYGCNIDYLDTRTLKWSTFPGSTISRAGHSLTFVPSVSTRYAFVYGGRQRHETEHIVCKVEHPLAPVYSSSFPEEVLKNGKRVEVPPGRSYHSAVDVHGVVAIYGGFIQGKSVRGLLDGVNELYLHDGRNGAWLVPEMKGEWPRRAGHTAARIGESSIVIFGGEHSGRQFNDIHVVTW</sequence>
<protein>
    <recommendedName>
        <fullName evidence="5">Galactose oxidase</fullName>
    </recommendedName>
</protein>
<dbReference type="PANTHER" id="PTHR46093">
    <property type="entry name" value="ACYL-COA-BINDING DOMAIN-CONTAINING PROTEIN 5"/>
    <property type="match status" value="1"/>
</dbReference>
<dbReference type="SUPFAM" id="SSF117281">
    <property type="entry name" value="Kelch motif"/>
    <property type="match status" value="1"/>
</dbReference>
<accession>A0A914AFZ8</accession>